<organism evidence="5 6">
    <name type="scientific">Acetobacterium woodii (strain ATCC 29683 / DSM 1030 / JCM 2381 / KCTC 1655 / WB1)</name>
    <dbReference type="NCBI Taxonomy" id="931626"/>
    <lineage>
        <taxon>Bacteria</taxon>
        <taxon>Bacillati</taxon>
        <taxon>Bacillota</taxon>
        <taxon>Clostridia</taxon>
        <taxon>Eubacteriales</taxon>
        <taxon>Eubacteriaceae</taxon>
        <taxon>Acetobacterium</taxon>
    </lineage>
</organism>
<dbReference type="PRINTS" id="PR00032">
    <property type="entry name" value="HTHARAC"/>
</dbReference>
<dbReference type="STRING" id="931626.Awo_c32020"/>
<dbReference type="Proteomes" id="UP000007177">
    <property type="component" value="Chromosome"/>
</dbReference>
<dbReference type="InterPro" id="IPR009057">
    <property type="entry name" value="Homeodomain-like_sf"/>
</dbReference>
<dbReference type="Gene3D" id="1.10.10.60">
    <property type="entry name" value="Homeodomain-like"/>
    <property type="match status" value="2"/>
</dbReference>
<dbReference type="PANTHER" id="PTHR43280:SF28">
    <property type="entry name" value="HTH-TYPE TRANSCRIPTIONAL ACTIVATOR RHAS"/>
    <property type="match status" value="1"/>
</dbReference>
<dbReference type="HOGENOM" id="CLU_000445_88_6_9"/>
<keyword evidence="1" id="KW-0805">Transcription regulation</keyword>
<dbReference type="SMART" id="SM00342">
    <property type="entry name" value="HTH_ARAC"/>
    <property type="match status" value="1"/>
</dbReference>
<evidence type="ECO:0000256" key="1">
    <source>
        <dbReference type="ARBA" id="ARBA00023015"/>
    </source>
</evidence>
<protein>
    <submittedName>
        <fullName evidence="5">Transcriptional regulator AraC family</fullName>
    </submittedName>
</protein>
<reference evidence="5 6" key="2">
    <citation type="journal article" date="2012" name="PLoS ONE">
        <title>An ancient pathway combining carbon dioxide fixation with the generation and utilization of a sodium ion gradient for ATP synthesis.</title>
        <authorList>
            <person name="Poehlein A."/>
            <person name="Schmidt S."/>
            <person name="Kaster A.K."/>
            <person name="Goenrich M."/>
            <person name="Vollmers J."/>
            <person name="Thurmer A."/>
            <person name="Bertsch J."/>
            <person name="Schuchmann K."/>
            <person name="Voigt B."/>
            <person name="Hecker M."/>
            <person name="Daniel R."/>
            <person name="Thauer R.K."/>
            <person name="Gottschalk G."/>
            <person name="Muller V."/>
        </authorList>
    </citation>
    <scope>NUCLEOTIDE SEQUENCE [LARGE SCALE GENOMIC DNA]</scope>
    <source>
        <strain evidence="6">ATCC 29683 / DSM 1030 / JCM 2381 / KCTC 1655 / WB1</strain>
    </source>
</reference>
<dbReference type="PROSITE" id="PS01124">
    <property type="entry name" value="HTH_ARAC_FAMILY_2"/>
    <property type="match status" value="1"/>
</dbReference>
<dbReference type="Gene3D" id="2.60.120.10">
    <property type="entry name" value="Jelly Rolls"/>
    <property type="match status" value="1"/>
</dbReference>
<gene>
    <name evidence="5" type="ordered locus">Awo_c32020</name>
</gene>
<dbReference type="Pfam" id="PF02311">
    <property type="entry name" value="AraC_binding"/>
    <property type="match status" value="1"/>
</dbReference>
<dbReference type="eggNOG" id="COG1917">
    <property type="taxonomic scope" value="Bacteria"/>
</dbReference>
<keyword evidence="6" id="KW-1185">Reference proteome</keyword>
<keyword evidence="3" id="KW-0804">Transcription</keyword>
<dbReference type="InterPro" id="IPR018060">
    <property type="entry name" value="HTH_AraC"/>
</dbReference>
<dbReference type="GO" id="GO:0043565">
    <property type="term" value="F:sequence-specific DNA binding"/>
    <property type="evidence" value="ECO:0007669"/>
    <property type="project" value="InterPro"/>
</dbReference>
<reference evidence="6" key="1">
    <citation type="submission" date="2011-07" db="EMBL/GenBank/DDBJ databases">
        <title>Complete genome sequence of Acetobacterium woodii.</title>
        <authorList>
            <person name="Poehlein A."/>
            <person name="Schmidt S."/>
            <person name="Kaster A.-K."/>
            <person name="Goenrich M."/>
            <person name="Vollmers J."/>
            <person name="Thuermer A."/>
            <person name="Gottschalk G."/>
            <person name="Thauer R.K."/>
            <person name="Daniel R."/>
            <person name="Mueller V."/>
        </authorList>
    </citation>
    <scope>NUCLEOTIDE SEQUENCE [LARGE SCALE GENOMIC DNA]</scope>
    <source>
        <strain evidence="6">ATCC 29683 / DSM 1030 / JCM 2381 / KCTC 1655 / WB1</strain>
    </source>
</reference>
<dbReference type="PROSITE" id="PS00041">
    <property type="entry name" value="HTH_ARAC_FAMILY_1"/>
    <property type="match status" value="1"/>
</dbReference>
<name>H6LJK2_ACEWD</name>
<evidence type="ECO:0000313" key="6">
    <source>
        <dbReference type="Proteomes" id="UP000007177"/>
    </source>
</evidence>
<keyword evidence="2" id="KW-0238">DNA-binding</keyword>
<dbReference type="KEGG" id="awo:Awo_c32020"/>
<dbReference type="InterPro" id="IPR003313">
    <property type="entry name" value="AraC-bd"/>
</dbReference>
<evidence type="ECO:0000259" key="4">
    <source>
        <dbReference type="PROSITE" id="PS01124"/>
    </source>
</evidence>
<dbReference type="GO" id="GO:0003700">
    <property type="term" value="F:DNA-binding transcription factor activity"/>
    <property type="evidence" value="ECO:0007669"/>
    <property type="project" value="InterPro"/>
</dbReference>
<dbReference type="SUPFAM" id="SSF51215">
    <property type="entry name" value="Regulatory protein AraC"/>
    <property type="match status" value="1"/>
</dbReference>
<dbReference type="SUPFAM" id="SSF46689">
    <property type="entry name" value="Homeodomain-like"/>
    <property type="match status" value="2"/>
</dbReference>
<dbReference type="InterPro" id="IPR020449">
    <property type="entry name" value="Tscrpt_reg_AraC-type_HTH"/>
</dbReference>
<evidence type="ECO:0000256" key="2">
    <source>
        <dbReference type="ARBA" id="ARBA00023125"/>
    </source>
</evidence>
<dbReference type="EMBL" id="CP002987">
    <property type="protein sequence ID" value="AFA49930.1"/>
    <property type="molecule type" value="Genomic_DNA"/>
</dbReference>
<dbReference type="eggNOG" id="COG2207">
    <property type="taxonomic scope" value="Bacteria"/>
</dbReference>
<accession>H6LJK2</accession>
<dbReference type="InterPro" id="IPR014710">
    <property type="entry name" value="RmlC-like_jellyroll"/>
</dbReference>
<dbReference type="PANTHER" id="PTHR43280">
    <property type="entry name" value="ARAC-FAMILY TRANSCRIPTIONAL REGULATOR"/>
    <property type="match status" value="1"/>
</dbReference>
<dbReference type="InterPro" id="IPR037923">
    <property type="entry name" value="HTH-like"/>
</dbReference>
<dbReference type="AlphaFoldDB" id="H6LJK2"/>
<proteinExistence type="predicted"/>
<evidence type="ECO:0000256" key="3">
    <source>
        <dbReference type="ARBA" id="ARBA00023163"/>
    </source>
</evidence>
<sequence>MYDGDKITIEEEESMKLNTLFFHIHYCNGRNVNDETTFPLKISRTIAHHELILITGGKGKITIGEKKYPLKEGMLFYICPDIPHSFRSDKENRMCFRSVHFSFAEVTVGNGHWKIKNDEDRLQLSTGRDVKDDYLIQDLFNKLVESWFSKPPGYEFITKTLLQQLLIAIIQNNRKHHQNQATSLKIEKIITYMHQNIEKKLTLTELSKMVELSATYLSRTFKETTGYSVIAFFNKVKIDKAKELMSEGNKKVKEVAEVLGFTDEFYFSRVFKKNEGISPTDFYSKNVHDV</sequence>
<evidence type="ECO:0000313" key="5">
    <source>
        <dbReference type="EMBL" id="AFA49930.1"/>
    </source>
</evidence>
<dbReference type="Pfam" id="PF12833">
    <property type="entry name" value="HTH_18"/>
    <property type="match status" value="1"/>
</dbReference>
<dbReference type="InterPro" id="IPR018062">
    <property type="entry name" value="HTH_AraC-typ_CS"/>
</dbReference>
<feature type="domain" description="HTH araC/xylS-type" evidence="4">
    <location>
        <begin position="187"/>
        <end position="285"/>
    </location>
</feature>